<gene>
    <name evidence="4" type="ORF">MAMA39_01120</name>
</gene>
<feature type="chain" id="PRO_5012380839" description="Lipoprotein-associated type-17 domain-containing protein" evidence="2">
    <location>
        <begin position="27"/>
        <end position="423"/>
    </location>
</feature>
<dbReference type="PROSITE" id="PS51257">
    <property type="entry name" value="PROKAR_LIPOPROTEIN"/>
    <property type="match status" value="1"/>
</dbReference>
<protein>
    <recommendedName>
        <fullName evidence="3">Lipoprotein-associated type-17 domain-containing protein</fullName>
    </recommendedName>
</protein>
<reference evidence="4 5" key="1">
    <citation type="journal article" date="2015" name="Clin. Infect. Dis.">
        <title>Genomic Investigations unmask Mycoplasma amphoriforme, a new respiratory pathogen.</title>
        <authorList>
            <person name="Gillespie S.H."/>
            <person name="Ling C.L."/>
            <person name="Oravcova K."/>
            <person name="Pinheiro M."/>
            <person name="Wells L."/>
            <person name="Bryant J.M."/>
            <person name="McHugh T.D."/>
            <person name="Bebear C."/>
            <person name="Webster D."/>
            <person name="Harris S.R."/>
            <person name="Seth-Smith H.M."/>
            <person name="Thomson N.R."/>
        </authorList>
    </citation>
    <scope>NUCLEOTIDE SEQUENCE [LARGE SCALE GENOMIC DNA]</scope>
    <source>
        <strain evidence="4 5">A39</strain>
    </source>
</reference>
<dbReference type="Pfam" id="PF04200">
    <property type="entry name" value="Lipoprotein_17"/>
    <property type="match status" value="3"/>
</dbReference>
<feature type="domain" description="Lipoprotein-associated type-17" evidence="3">
    <location>
        <begin position="304"/>
        <end position="402"/>
    </location>
</feature>
<evidence type="ECO:0000256" key="2">
    <source>
        <dbReference type="SAM" id="SignalP"/>
    </source>
</evidence>
<feature type="domain" description="Lipoprotein-associated type-17" evidence="3">
    <location>
        <begin position="82"/>
        <end position="175"/>
    </location>
</feature>
<sequence length="423" mass="45299">MAKFKKKILLTGLTLAAPLVTTIASACSETIKPQERNSGLNNQARDDLSPGNKKGSLTPRTRSNSNNFVSAQLKAKKAYDAIKETANASGKSGVLPSTVARNITTLAKANEQIAVNSNKIPNPPAGFEYVISAVANDESGTLTIKVALKKGNRFFTATGDYSKAKIDKDVIVSGYQRTEVADKLKVKKRYDAIKETANANGKSGVLPSTVARNITTLVKANEQIATNSNKIPNPPAGFEYVISAVANDESGTLTIKVALKKGNRFFTATGDYSKAKIDKDVIVSGYQRTEVADKLKVKKTYDAIKETANANGKSGVLPSTVARNITTLVKANEQIAANSNKIPNPPAGFEYVISAEDKNAEGKLLIKVALKKVGITGKYFKLDGELSSTPIYKTITISGFKKESPKTQTPLDPFWNDPSFGDS</sequence>
<evidence type="ECO:0000259" key="3">
    <source>
        <dbReference type="Pfam" id="PF04200"/>
    </source>
</evidence>
<name>A0A292II20_9MOLU</name>
<feature type="compositionally biased region" description="Polar residues" evidence="1">
    <location>
        <begin position="58"/>
        <end position="68"/>
    </location>
</feature>
<dbReference type="Proteomes" id="UP000261764">
    <property type="component" value="Chromosome I"/>
</dbReference>
<evidence type="ECO:0000256" key="1">
    <source>
        <dbReference type="SAM" id="MobiDB-lite"/>
    </source>
</evidence>
<dbReference type="InterPro" id="IPR007326">
    <property type="entry name" value="Lipoprotein-assoc_dom"/>
</dbReference>
<dbReference type="EMBL" id="HG937516">
    <property type="protein sequence ID" value="CDN40236.1"/>
    <property type="molecule type" value="Genomic_DNA"/>
</dbReference>
<keyword evidence="2" id="KW-0732">Signal</keyword>
<evidence type="ECO:0000313" key="5">
    <source>
        <dbReference type="Proteomes" id="UP000261764"/>
    </source>
</evidence>
<accession>A0A292II20</accession>
<dbReference type="KEGG" id="mamp:MAMA39_01120"/>
<feature type="region of interest" description="Disordered" evidence="1">
    <location>
        <begin position="34"/>
        <end position="68"/>
    </location>
</feature>
<feature type="region of interest" description="Disordered" evidence="1">
    <location>
        <begin position="402"/>
        <end position="423"/>
    </location>
</feature>
<dbReference type="RefSeq" id="WP_343251578.1">
    <property type="nucleotide sequence ID" value="NZ_HG937516.1"/>
</dbReference>
<evidence type="ECO:0000313" key="4">
    <source>
        <dbReference type="EMBL" id="CDN40236.1"/>
    </source>
</evidence>
<keyword evidence="5" id="KW-1185">Reference proteome</keyword>
<feature type="domain" description="Lipoprotein-associated type-17" evidence="3">
    <location>
        <begin position="193"/>
        <end position="286"/>
    </location>
</feature>
<feature type="signal peptide" evidence="2">
    <location>
        <begin position="1"/>
        <end position="26"/>
    </location>
</feature>
<dbReference type="AlphaFoldDB" id="A0A292II20"/>
<proteinExistence type="predicted"/>
<organism evidence="4 5">
    <name type="scientific">Mycoplasma amphoriforme A39</name>
    <dbReference type="NCBI Taxonomy" id="572419"/>
    <lineage>
        <taxon>Bacteria</taxon>
        <taxon>Bacillati</taxon>
        <taxon>Mycoplasmatota</taxon>
        <taxon>Mollicutes</taxon>
        <taxon>Mycoplasmataceae</taxon>
        <taxon>Mycoplasma</taxon>
    </lineage>
</organism>